<reference evidence="2 3" key="1">
    <citation type="submission" date="2024-11" db="EMBL/GenBank/DDBJ databases">
        <title>A near-complete genome assembly of Cinchona calisaya.</title>
        <authorList>
            <person name="Lian D.C."/>
            <person name="Zhao X.W."/>
            <person name="Wei L."/>
        </authorList>
    </citation>
    <scope>NUCLEOTIDE SEQUENCE [LARGE SCALE GENOMIC DNA]</scope>
    <source>
        <tissue evidence="2">Nenye</tissue>
    </source>
</reference>
<sequence>MGGLRRQVQQLQQQLEHLQAANYVKTHHGLEVGNEKEINPFNGNESDSSTGRASSCLGQRNHRESYDVKVDIIDFEGQIHLEDFIDWLASAKLVFNYKSILENKKVKIVAIKLKKYASIWWENLTRQRDHEEKWQIVT</sequence>
<feature type="compositionally biased region" description="Polar residues" evidence="1">
    <location>
        <begin position="41"/>
        <end position="56"/>
    </location>
</feature>
<name>A0ABD2ZLB1_9GENT</name>
<keyword evidence="3" id="KW-1185">Reference proteome</keyword>
<organism evidence="2 3">
    <name type="scientific">Cinchona calisaya</name>
    <dbReference type="NCBI Taxonomy" id="153742"/>
    <lineage>
        <taxon>Eukaryota</taxon>
        <taxon>Viridiplantae</taxon>
        <taxon>Streptophyta</taxon>
        <taxon>Embryophyta</taxon>
        <taxon>Tracheophyta</taxon>
        <taxon>Spermatophyta</taxon>
        <taxon>Magnoliopsida</taxon>
        <taxon>eudicotyledons</taxon>
        <taxon>Gunneridae</taxon>
        <taxon>Pentapetalae</taxon>
        <taxon>asterids</taxon>
        <taxon>lamiids</taxon>
        <taxon>Gentianales</taxon>
        <taxon>Rubiaceae</taxon>
        <taxon>Cinchonoideae</taxon>
        <taxon>Cinchoneae</taxon>
        <taxon>Cinchona</taxon>
    </lineage>
</organism>
<feature type="region of interest" description="Disordered" evidence="1">
    <location>
        <begin position="34"/>
        <end position="56"/>
    </location>
</feature>
<dbReference type="AlphaFoldDB" id="A0ABD2ZLB1"/>
<evidence type="ECO:0000256" key="1">
    <source>
        <dbReference type="SAM" id="MobiDB-lite"/>
    </source>
</evidence>
<evidence type="ECO:0000313" key="2">
    <source>
        <dbReference type="EMBL" id="KAL3518508.1"/>
    </source>
</evidence>
<gene>
    <name evidence="2" type="ORF">ACH5RR_021097</name>
</gene>
<dbReference type="EMBL" id="JBJUIK010000009">
    <property type="protein sequence ID" value="KAL3518508.1"/>
    <property type="molecule type" value="Genomic_DNA"/>
</dbReference>
<comment type="caution">
    <text evidence="2">The sequence shown here is derived from an EMBL/GenBank/DDBJ whole genome shotgun (WGS) entry which is preliminary data.</text>
</comment>
<protein>
    <recommendedName>
        <fullName evidence="4">Retrotransposon gag domain-containing protein</fullName>
    </recommendedName>
</protein>
<proteinExistence type="predicted"/>
<accession>A0ABD2ZLB1</accession>
<evidence type="ECO:0008006" key="4">
    <source>
        <dbReference type="Google" id="ProtNLM"/>
    </source>
</evidence>
<evidence type="ECO:0000313" key="3">
    <source>
        <dbReference type="Proteomes" id="UP001630127"/>
    </source>
</evidence>
<dbReference type="Proteomes" id="UP001630127">
    <property type="component" value="Unassembled WGS sequence"/>
</dbReference>